<keyword evidence="4" id="KW-0496">Mitochondrion</keyword>
<evidence type="ECO:0000313" key="9">
    <source>
        <dbReference type="Proteomes" id="UP000008672"/>
    </source>
</evidence>
<evidence type="ECO:0000256" key="2">
    <source>
        <dbReference type="ARBA" id="ARBA00022703"/>
    </source>
</evidence>
<evidence type="ECO:0000256" key="3">
    <source>
        <dbReference type="ARBA" id="ARBA00022946"/>
    </source>
</evidence>
<dbReference type="Bgee" id="ENSLACG00000018181">
    <property type="expression patterns" value="Expressed in muscle tissue and 6 other cell types or tissues"/>
</dbReference>
<dbReference type="InParanoid" id="H3BFM1"/>
<dbReference type="Ensembl" id="ENSLACT00000020832.1">
    <property type="protein sequence ID" value="ENSLACP00000020692.1"/>
    <property type="gene ID" value="ENSLACG00000018181.1"/>
</dbReference>
<dbReference type="OMA" id="WRCCAFF"/>
<feature type="region of interest" description="Disordered" evidence="7">
    <location>
        <begin position="216"/>
        <end position="257"/>
    </location>
</feature>
<dbReference type="GeneID" id="102361759"/>
<dbReference type="PANTHER" id="PTHR32247:SF3">
    <property type="entry name" value="DIABLO IAP-BINDING MITOCHONDRIAL PROTEIN"/>
    <property type="match status" value="1"/>
</dbReference>
<keyword evidence="9" id="KW-1185">Reference proteome</keyword>
<dbReference type="FunFam" id="1.20.58.70:FF:000012">
    <property type="entry name" value="diablo homolog, mitochondrial isoform X1"/>
    <property type="match status" value="1"/>
</dbReference>
<dbReference type="GO" id="GO:0005739">
    <property type="term" value="C:mitochondrion"/>
    <property type="evidence" value="ECO:0007669"/>
    <property type="project" value="UniProtKB-SubCell"/>
</dbReference>
<dbReference type="InterPro" id="IPR009062">
    <property type="entry name" value="Smac/DIABLO-like_sf"/>
</dbReference>
<name>H3BFM1_LATCH</name>
<dbReference type="eggNOG" id="ENOG502RA48">
    <property type="taxonomic scope" value="Eukaryota"/>
</dbReference>
<accession>H3BFM1</accession>
<evidence type="ECO:0000313" key="8">
    <source>
        <dbReference type="Ensembl" id="ENSLACP00000020692.1"/>
    </source>
</evidence>
<dbReference type="GeneTree" id="ENSGT00390000007237"/>
<evidence type="ECO:0000256" key="5">
    <source>
        <dbReference type="ARBA" id="ARBA00033049"/>
    </source>
</evidence>
<dbReference type="EMBL" id="AFYH01016446">
    <property type="status" value="NOT_ANNOTATED_CDS"/>
    <property type="molecule type" value="Genomic_DNA"/>
</dbReference>
<dbReference type="AlphaFoldDB" id="H3BFM1"/>
<keyword evidence="2" id="KW-0053">Apoptosis</keyword>
<evidence type="ECO:0000256" key="6">
    <source>
        <dbReference type="ARBA" id="ARBA00046319"/>
    </source>
</evidence>
<dbReference type="Pfam" id="PF09057">
    <property type="entry name" value="Smac_DIABLO"/>
    <property type="match status" value="1"/>
</dbReference>
<dbReference type="OrthoDB" id="6153032at2759"/>
<dbReference type="Proteomes" id="UP000008672">
    <property type="component" value="Unassembled WGS sequence"/>
</dbReference>
<dbReference type="PANTHER" id="PTHR32247">
    <property type="entry name" value="DIABLO HOMOLOG, MITOCHONDRIAL"/>
    <property type="match status" value="1"/>
</dbReference>
<reference evidence="9" key="1">
    <citation type="submission" date="2011-08" db="EMBL/GenBank/DDBJ databases">
        <title>The draft genome of Latimeria chalumnae.</title>
        <authorList>
            <person name="Di Palma F."/>
            <person name="Alfoldi J."/>
            <person name="Johnson J."/>
            <person name="Berlin A."/>
            <person name="Gnerre S."/>
            <person name="Jaffe D."/>
            <person name="MacCallum I."/>
            <person name="Young S."/>
            <person name="Walker B.J."/>
            <person name="Lander E."/>
            <person name="Lindblad-Toh K."/>
        </authorList>
    </citation>
    <scope>NUCLEOTIDE SEQUENCE [LARGE SCALE GENOMIC DNA]</scope>
    <source>
        <strain evidence="9">Wild caught</strain>
    </source>
</reference>
<dbReference type="KEGG" id="lcm:102361759"/>
<comment type="similarity">
    <text evidence="6">Belongs to the Smac/DIABLO protein family.</text>
</comment>
<gene>
    <name evidence="8" type="primary">DIABLO</name>
</gene>
<dbReference type="InterPro" id="IPR015142">
    <property type="entry name" value="Smac_DIABLO"/>
</dbReference>
<protein>
    <recommendedName>
        <fullName evidence="5">Direct IAP-binding protein with low pI</fullName>
    </recommendedName>
</protein>
<dbReference type="SUPFAM" id="SSF46984">
    <property type="entry name" value="Smac/diablo"/>
    <property type="match status" value="1"/>
</dbReference>
<reference evidence="8" key="2">
    <citation type="submission" date="2025-08" db="UniProtKB">
        <authorList>
            <consortium name="Ensembl"/>
        </authorList>
    </citation>
    <scope>IDENTIFICATION</scope>
</reference>
<dbReference type="FunCoup" id="H3BFM1">
    <property type="interactions" value="682"/>
</dbReference>
<organism evidence="8 9">
    <name type="scientific">Latimeria chalumnae</name>
    <name type="common">Coelacanth</name>
    <dbReference type="NCBI Taxonomy" id="7897"/>
    <lineage>
        <taxon>Eukaryota</taxon>
        <taxon>Metazoa</taxon>
        <taxon>Chordata</taxon>
        <taxon>Craniata</taxon>
        <taxon>Vertebrata</taxon>
        <taxon>Euteleostomi</taxon>
        <taxon>Coelacanthiformes</taxon>
        <taxon>Coelacanthidae</taxon>
        <taxon>Latimeria</taxon>
    </lineage>
</organism>
<evidence type="ECO:0000256" key="1">
    <source>
        <dbReference type="ARBA" id="ARBA00004173"/>
    </source>
</evidence>
<dbReference type="GO" id="GO:0043065">
    <property type="term" value="P:positive regulation of apoptotic process"/>
    <property type="evidence" value="ECO:0007669"/>
    <property type="project" value="UniProtKB-ARBA"/>
</dbReference>
<dbReference type="HOGENOM" id="CLU_098879_1_0_1"/>
<comment type="subcellular location">
    <subcellularLocation>
        <location evidence="1">Mitochondrion</location>
    </subcellularLocation>
</comment>
<feature type="compositionally biased region" description="Basic and acidic residues" evidence="7">
    <location>
        <begin position="218"/>
        <end position="230"/>
    </location>
</feature>
<dbReference type="STRING" id="7897.ENSLACP00000020692"/>
<dbReference type="EMBL" id="AFYH01016445">
    <property type="status" value="NOT_ANNOTATED_CDS"/>
    <property type="molecule type" value="Genomic_DNA"/>
</dbReference>
<sequence length="257" mass="28260">MGTLGGGGRLFHRLFHVIRRRAPLVAERSSHRLLGAVSSVSVPRGTWSRLVLGFGATLCAVPISQKTESVSLSHGALIKRAVSLVTDSANTYLSQTTLALIDALTEYTKAVHILVSLQQQYANLVGKINPKEEEAIWQVIIGARVEMNEKQQEYLTFESNWVSAVNLSQVAAEAAYQAGADQASVTVHTCVQLAQKQVADMQQLALNAESKLAEVQVEEIRKTSERERTASKNTGTRKKTEAEETEDDIPEQYLRED</sequence>
<reference evidence="8" key="3">
    <citation type="submission" date="2025-09" db="UniProtKB">
        <authorList>
            <consortium name="Ensembl"/>
        </authorList>
    </citation>
    <scope>IDENTIFICATION</scope>
</reference>
<dbReference type="GO" id="GO:0051402">
    <property type="term" value="P:neuron apoptotic process"/>
    <property type="evidence" value="ECO:0007669"/>
    <property type="project" value="TreeGrafter"/>
</dbReference>
<proteinExistence type="inferred from homology"/>
<dbReference type="Gene3D" id="1.20.58.70">
    <property type="match status" value="1"/>
</dbReference>
<evidence type="ECO:0000256" key="4">
    <source>
        <dbReference type="ARBA" id="ARBA00023128"/>
    </source>
</evidence>
<dbReference type="GO" id="GO:0008631">
    <property type="term" value="P:intrinsic apoptotic signaling pathway in response to oxidative stress"/>
    <property type="evidence" value="ECO:0007669"/>
    <property type="project" value="TreeGrafter"/>
</dbReference>
<evidence type="ECO:0000256" key="7">
    <source>
        <dbReference type="SAM" id="MobiDB-lite"/>
    </source>
</evidence>
<keyword evidence="3" id="KW-0809">Transit peptide</keyword>